<organism evidence="2 3">
    <name type="scientific">Faucicola atlantae</name>
    <dbReference type="NCBI Taxonomy" id="34059"/>
    <lineage>
        <taxon>Bacteria</taxon>
        <taxon>Pseudomonadati</taxon>
        <taxon>Pseudomonadota</taxon>
        <taxon>Gammaproteobacteria</taxon>
        <taxon>Moraxellales</taxon>
        <taxon>Moraxellaceae</taxon>
        <taxon>Faucicola</taxon>
    </lineage>
</organism>
<gene>
    <name evidence="2" type="ORF">NCTC11091_01217</name>
</gene>
<proteinExistence type="predicted"/>
<feature type="chain" id="PRO_5016714100" evidence="1">
    <location>
        <begin position="21"/>
        <end position="127"/>
    </location>
</feature>
<dbReference type="AlphaFoldDB" id="A0A378Q3J9"/>
<name>A0A378Q3J9_9GAMM</name>
<evidence type="ECO:0000313" key="2">
    <source>
        <dbReference type="EMBL" id="STY95423.1"/>
    </source>
</evidence>
<sequence length="127" mass="13656">MLKKALIVVLALSSTTYAVGAENRGRIQAQGKQPLVEKSSAWNSATPITAEYGLVKLDTELDTVWNSLSSAEKKERLNAYDCAKKFIQSAKASGGVSAPVSKTCQDPNRKDPTARIDIEVIAGQAFK</sequence>
<evidence type="ECO:0000256" key="1">
    <source>
        <dbReference type="SAM" id="SignalP"/>
    </source>
</evidence>
<reference evidence="2 3" key="1">
    <citation type="submission" date="2018-06" db="EMBL/GenBank/DDBJ databases">
        <authorList>
            <consortium name="Pathogen Informatics"/>
            <person name="Doyle S."/>
        </authorList>
    </citation>
    <scope>NUCLEOTIDE SEQUENCE [LARGE SCALE GENOMIC DNA]</scope>
    <source>
        <strain evidence="2 3">NCTC11091</strain>
    </source>
</reference>
<dbReference type="RefSeq" id="WP_067054945.1">
    <property type="nucleotide sequence ID" value="NZ_MXAO01000103.1"/>
</dbReference>
<accession>A0A378Q3J9</accession>
<feature type="signal peptide" evidence="1">
    <location>
        <begin position="1"/>
        <end position="20"/>
    </location>
</feature>
<evidence type="ECO:0000313" key="3">
    <source>
        <dbReference type="Proteomes" id="UP000255193"/>
    </source>
</evidence>
<dbReference type="Proteomes" id="UP000255193">
    <property type="component" value="Unassembled WGS sequence"/>
</dbReference>
<dbReference type="EMBL" id="UGQA01000001">
    <property type="protein sequence ID" value="STY95423.1"/>
    <property type="molecule type" value="Genomic_DNA"/>
</dbReference>
<keyword evidence="1" id="KW-0732">Signal</keyword>
<protein>
    <submittedName>
        <fullName evidence="2">Uncharacterized protein</fullName>
    </submittedName>
</protein>